<dbReference type="Pfam" id="PF21982">
    <property type="entry name" value="RecX_HTH1"/>
    <property type="match status" value="1"/>
</dbReference>
<dbReference type="Pfam" id="PF21981">
    <property type="entry name" value="RecX_HTH3"/>
    <property type="match status" value="1"/>
</dbReference>
<comment type="subcellular location">
    <subcellularLocation>
        <location evidence="1 5">Cytoplasm</location>
    </subcellularLocation>
</comment>
<dbReference type="InterPro" id="IPR053925">
    <property type="entry name" value="RecX_HTH_3rd"/>
</dbReference>
<dbReference type="RefSeq" id="WP_249700395.1">
    <property type="nucleotide sequence ID" value="NZ_JAMFLX010000019.1"/>
</dbReference>
<gene>
    <name evidence="5" type="primary">recX</name>
    <name evidence="9" type="ORF">M3P05_14100</name>
</gene>
<dbReference type="Pfam" id="PF02631">
    <property type="entry name" value="RecX_HTH2"/>
    <property type="match status" value="1"/>
</dbReference>
<comment type="function">
    <text evidence="5">Modulates RecA activity.</text>
</comment>
<feature type="domain" description="RecX first three-helical" evidence="8">
    <location>
        <begin position="9"/>
        <end position="47"/>
    </location>
</feature>
<evidence type="ECO:0000259" key="8">
    <source>
        <dbReference type="Pfam" id="PF21982"/>
    </source>
</evidence>
<evidence type="ECO:0000313" key="9">
    <source>
        <dbReference type="EMBL" id="MCL6271060.1"/>
    </source>
</evidence>
<evidence type="ECO:0000256" key="2">
    <source>
        <dbReference type="ARBA" id="ARBA00009695"/>
    </source>
</evidence>
<dbReference type="Proteomes" id="UP001203338">
    <property type="component" value="Unassembled WGS sequence"/>
</dbReference>
<comment type="similarity">
    <text evidence="2 5">Belongs to the RecX family.</text>
</comment>
<dbReference type="Gene3D" id="1.10.10.10">
    <property type="entry name" value="Winged helix-like DNA-binding domain superfamily/Winged helix DNA-binding domain"/>
    <property type="match status" value="3"/>
</dbReference>
<accession>A0ABT0PIA1</accession>
<name>A0ABT0PIA1_9GAMM</name>
<dbReference type="InterPro" id="IPR036388">
    <property type="entry name" value="WH-like_DNA-bd_sf"/>
</dbReference>
<organism evidence="9 10">
    <name type="scientific">Parendozoicomonas callyspongiae</name>
    <dbReference type="NCBI Taxonomy" id="2942213"/>
    <lineage>
        <taxon>Bacteria</taxon>
        <taxon>Pseudomonadati</taxon>
        <taxon>Pseudomonadota</taxon>
        <taxon>Gammaproteobacteria</taxon>
        <taxon>Oceanospirillales</taxon>
        <taxon>Endozoicomonadaceae</taxon>
        <taxon>Parendozoicomonas</taxon>
    </lineage>
</organism>
<dbReference type="InterPro" id="IPR053926">
    <property type="entry name" value="RecX_HTH_1st"/>
</dbReference>
<dbReference type="InterPro" id="IPR053924">
    <property type="entry name" value="RecX_HTH_2nd"/>
</dbReference>
<dbReference type="PANTHER" id="PTHR33602">
    <property type="entry name" value="REGULATORY PROTEIN RECX FAMILY PROTEIN"/>
    <property type="match status" value="1"/>
</dbReference>
<dbReference type="PANTHER" id="PTHR33602:SF1">
    <property type="entry name" value="REGULATORY PROTEIN RECX FAMILY PROTEIN"/>
    <property type="match status" value="1"/>
</dbReference>
<feature type="domain" description="RecX second three-helical" evidence="6">
    <location>
        <begin position="54"/>
        <end position="92"/>
    </location>
</feature>
<dbReference type="InterPro" id="IPR003783">
    <property type="entry name" value="Regulatory_RecX"/>
</dbReference>
<dbReference type="EMBL" id="JAMFLX010000019">
    <property type="protein sequence ID" value="MCL6271060.1"/>
    <property type="molecule type" value="Genomic_DNA"/>
</dbReference>
<protein>
    <recommendedName>
        <fullName evidence="3 5">Regulatory protein RecX</fullName>
    </recommendedName>
</protein>
<evidence type="ECO:0000259" key="7">
    <source>
        <dbReference type="Pfam" id="PF21981"/>
    </source>
</evidence>
<reference evidence="9 10" key="1">
    <citation type="submission" date="2022-05" db="EMBL/GenBank/DDBJ databases">
        <authorList>
            <person name="Park J.-S."/>
        </authorList>
    </citation>
    <scope>NUCLEOTIDE SEQUENCE [LARGE SCALE GENOMIC DNA]</scope>
    <source>
        <strain evidence="9 10">2012CJ34-2</strain>
    </source>
</reference>
<comment type="caution">
    <text evidence="9">The sequence shown here is derived from an EMBL/GenBank/DDBJ whole genome shotgun (WGS) entry which is preliminary data.</text>
</comment>
<proteinExistence type="inferred from homology"/>
<evidence type="ECO:0000256" key="4">
    <source>
        <dbReference type="ARBA" id="ARBA00022490"/>
    </source>
</evidence>
<evidence type="ECO:0000259" key="6">
    <source>
        <dbReference type="Pfam" id="PF02631"/>
    </source>
</evidence>
<evidence type="ECO:0000256" key="5">
    <source>
        <dbReference type="HAMAP-Rule" id="MF_01114"/>
    </source>
</evidence>
<evidence type="ECO:0000256" key="3">
    <source>
        <dbReference type="ARBA" id="ARBA00018111"/>
    </source>
</evidence>
<sequence>MSEQETLLRRAAMDLLARREHSRRELFGKLRSRAESEDALETVLDRLEEDRLLSDERFVETFVRSRVNRGYGPVRIRQELQQKGIDSDNIQQGVDGLDADWYELACESRIRKFGSGKPVDNRDRNKQMRYLQYRGFDMDSIREVMTTTEGYES</sequence>
<keyword evidence="4 5" id="KW-0963">Cytoplasm</keyword>
<feature type="domain" description="RecX third three-helical" evidence="7">
    <location>
        <begin position="99"/>
        <end position="145"/>
    </location>
</feature>
<evidence type="ECO:0000313" key="10">
    <source>
        <dbReference type="Proteomes" id="UP001203338"/>
    </source>
</evidence>
<dbReference type="HAMAP" id="MF_01114">
    <property type="entry name" value="RecX"/>
    <property type="match status" value="1"/>
</dbReference>
<evidence type="ECO:0000256" key="1">
    <source>
        <dbReference type="ARBA" id="ARBA00004496"/>
    </source>
</evidence>
<keyword evidence="10" id="KW-1185">Reference proteome</keyword>